<dbReference type="Proteomes" id="UP000886890">
    <property type="component" value="Unassembled WGS sequence"/>
</dbReference>
<name>A0A9D1XCH5_9FIRM</name>
<evidence type="ECO:0000259" key="1">
    <source>
        <dbReference type="Pfam" id="PF00126"/>
    </source>
</evidence>
<sequence length="112" mass="12750">MEQKLHYKMSIKLWKEEKVFGPGICQLLMGIDETGSMHQAAARMGLAYSKAWKMMKTTEQGLGFALTERVSGGRRGGGSRLTKEGRNMMEKYQAFESEARQAVDTLFEKYFL</sequence>
<evidence type="ECO:0000313" key="3">
    <source>
        <dbReference type="Proteomes" id="UP000886890"/>
    </source>
</evidence>
<proteinExistence type="predicted"/>
<dbReference type="InterPro" id="IPR036388">
    <property type="entry name" value="WH-like_DNA-bd_sf"/>
</dbReference>
<protein>
    <submittedName>
        <fullName evidence="2">LysR family transcriptional regulator</fullName>
    </submittedName>
</protein>
<dbReference type="PANTHER" id="PTHR30432">
    <property type="entry name" value="TRANSCRIPTIONAL REGULATOR MODE"/>
    <property type="match status" value="1"/>
</dbReference>
<reference evidence="2" key="1">
    <citation type="journal article" date="2021" name="PeerJ">
        <title>Extensive microbial diversity within the chicken gut microbiome revealed by metagenomics and culture.</title>
        <authorList>
            <person name="Gilroy R."/>
            <person name="Ravi A."/>
            <person name="Getino M."/>
            <person name="Pursley I."/>
            <person name="Horton D.L."/>
            <person name="Alikhan N.F."/>
            <person name="Baker D."/>
            <person name="Gharbi K."/>
            <person name="Hall N."/>
            <person name="Watson M."/>
            <person name="Adriaenssens E.M."/>
            <person name="Foster-Nyarko E."/>
            <person name="Jarju S."/>
            <person name="Secka A."/>
            <person name="Antonio M."/>
            <person name="Oren A."/>
            <person name="Chaudhuri R.R."/>
            <person name="La Ragione R."/>
            <person name="Hildebrand F."/>
            <person name="Pallen M.J."/>
        </authorList>
    </citation>
    <scope>NUCLEOTIDE SEQUENCE</scope>
    <source>
        <strain evidence="2">CHK183-1962</strain>
    </source>
</reference>
<dbReference type="SUPFAM" id="SSF46785">
    <property type="entry name" value="Winged helix' DNA-binding domain"/>
    <property type="match status" value="1"/>
</dbReference>
<gene>
    <name evidence="2" type="ORF">H9734_03585</name>
</gene>
<dbReference type="PANTHER" id="PTHR30432:SF1">
    <property type="entry name" value="DNA-BINDING TRANSCRIPTIONAL DUAL REGULATOR MODE"/>
    <property type="match status" value="1"/>
</dbReference>
<dbReference type="EMBL" id="DXEK01000059">
    <property type="protein sequence ID" value="HIX76665.1"/>
    <property type="molecule type" value="Genomic_DNA"/>
</dbReference>
<evidence type="ECO:0000313" key="2">
    <source>
        <dbReference type="EMBL" id="HIX76665.1"/>
    </source>
</evidence>
<dbReference type="Gene3D" id="1.10.10.10">
    <property type="entry name" value="Winged helix-like DNA-binding domain superfamily/Winged helix DNA-binding domain"/>
    <property type="match status" value="1"/>
</dbReference>
<dbReference type="InterPro" id="IPR036390">
    <property type="entry name" value="WH_DNA-bd_sf"/>
</dbReference>
<feature type="domain" description="HTH lysR-type" evidence="1">
    <location>
        <begin position="28"/>
        <end position="86"/>
    </location>
</feature>
<dbReference type="GO" id="GO:0003700">
    <property type="term" value="F:DNA-binding transcription factor activity"/>
    <property type="evidence" value="ECO:0007669"/>
    <property type="project" value="InterPro"/>
</dbReference>
<dbReference type="Pfam" id="PF00126">
    <property type="entry name" value="HTH_1"/>
    <property type="match status" value="1"/>
</dbReference>
<dbReference type="InterPro" id="IPR000847">
    <property type="entry name" value="LysR_HTH_N"/>
</dbReference>
<accession>A0A9D1XCH5</accession>
<dbReference type="AlphaFoldDB" id="A0A9D1XCH5"/>
<organism evidence="2 3">
    <name type="scientific">Candidatus Fusicatenibacter merdavium</name>
    <dbReference type="NCBI Taxonomy" id="2838600"/>
    <lineage>
        <taxon>Bacteria</taxon>
        <taxon>Bacillati</taxon>
        <taxon>Bacillota</taxon>
        <taxon>Clostridia</taxon>
        <taxon>Lachnospirales</taxon>
        <taxon>Lachnospiraceae</taxon>
        <taxon>Fusicatenibacter</taxon>
    </lineage>
</organism>
<reference evidence="2" key="2">
    <citation type="submission" date="2021-04" db="EMBL/GenBank/DDBJ databases">
        <authorList>
            <person name="Gilroy R."/>
        </authorList>
    </citation>
    <scope>NUCLEOTIDE SEQUENCE</scope>
    <source>
        <strain evidence="2">CHK183-1962</strain>
    </source>
</reference>
<dbReference type="InterPro" id="IPR051815">
    <property type="entry name" value="Molybdate_resp_trans_reg"/>
</dbReference>
<comment type="caution">
    <text evidence="2">The sequence shown here is derived from an EMBL/GenBank/DDBJ whole genome shotgun (WGS) entry which is preliminary data.</text>
</comment>